<comment type="caution">
    <text evidence="1">The sequence shown here is derived from an EMBL/GenBank/DDBJ whole genome shotgun (WGS) entry which is preliminary data.</text>
</comment>
<organism evidence="1 2">
    <name type="scientific">Cichorium intybus</name>
    <name type="common">Chicory</name>
    <dbReference type="NCBI Taxonomy" id="13427"/>
    <lineage>
        <taxon>Eukaryota</taxon>
        <taxon>Viridiplantae</taxon>
        <taxon>Streptophyta</taxon>
        <taxon>Embryophyta</taxon>
        <taxon>Tracheophyta</taxon>
        <taxon>Spermatophyta</taxon>
        <taxon>Magnoliopsida</taxon>
        <taxon>eudicotyledons</taxon>
        <taxon>Gunneridae</taxon>
        <taxon>Pentapetalae</taxon>
        <taxon>asterids</taxon>
        <taxon>campanulids</taxon>
        <taxon>Asterales</taxon>
        <taxon>Asteraceae</taxon>
        <taxon>Cichorioideae</taxon>
        <taxon>Cichorieae</taxon>
        <taxon>Cichoriinae</taxon>
        <taxon>Cichorium</taxon>
    </lineage>
</organism>
<protein>
    <submittedName>
        <fullName evidence="1">Uncharacterized protein</fullName>
    </submittedName>
</protein>
<dbReference type="Proteomes" id="UP001055811">
    <property type="component" value="Linkage Group LG03"/>
</dbReference>
<evidence type="ECO:0000313" key="1">
    <source>
        <dbReference type="EMBL" id="KAI3764377.1"/>
    </source>
</evidence>
<dbReference type="EMBL" id="CM042011">
    <property type="protein sequence ID" value="KAI3764377.1"/>
    <property type="molecule type" value="Genomic_DNA"/>
</dbReference>
<name>A0ACB9EZX3_CICIN</name>
<accession>A0ACB9EZX3</accession>
<proteinExistence type="predicted"/>
<sequence length="117" mass="13285">MVYPTMKLRNSCRSTAKTNWKTHEGQSIIRLILDQFNDTLIRILLAIVLTLHAKELVPGDNVELRVGDKILADMRVLNLVSSTLRVEQCSLSEKVKQLVKPQNLLLKTVIYTGTKLQ</sequence>
<keyword evidence="2" id="KW-1185">Reference proteome</keyword>
<evidence type="ECO:0000313" key="2">
    <source>
        <dbReference type="Proteomes" id="UP001055811"/>
    </source>
</evidence>
<reference evidence="1 2" key="2">
    <citation type="journal article" date="2022" name="Mol. Ecol. Resour.">
        <title>The genomes of chicory, endive, great burdock and yacon provide insights into Asteraceae paleo-polyploidization history and plant inulin production.</title>
        <authorList>
            <person name="Fan W."/>
            <person name="Wang S."/>
            <person name="Wang H."/>
            <person name="Wang A."/>
            <person name="Jiang F."/>
            <person name="Liu H."/>
            <person name="Zhao H."/>
            <person name="Xu D."/>
            <person name="Zhang Y."/>
        </authorList>
    </citation>
    <scope>NUCLEOTIDE SEQUENCE [LARGE SCALE GENOMIC DNA]</scope>
    <source>
        <strain evidence="2">cv. Punajuju</strain>
        <tissue evidence="1">Leaves</tissue>
    </source>
</reference>
<gene>
    <name evidence="1" type="ORF">L2E82_14384</name>
</gene>
<reference evidence="2" key="1">
    <citation type="journal article" date="2022" name="Mol. Ecol. Resour.">
        <title>The genomes of chicory, endive, great burdock and yacon provide insights into Asteraceae palaeo-polyploidization history and plant inulin production.</title>
        <authorList>
            <person name="Fan W."/>
            <person name="Wang S."/>
            <person name="Wang H."/>
            <person name="Wang A."/>
            <person name="Jiang F."/>
            <person name="Liu H."/>
            <person name="Zhao H."/>
            <person name="Xu D."/>
            <person name="Zhang Y."/>
        </authorList>
    </citation>
    <scope>NUCLEOTIDE SEQUENCE [LARGE SCALE GENOMIC DNA]</scope>
    <source>
        <strain evidence="2">cv. Punajuju</strain>
    </source>
</reference>